<keyword evidence="5 8" id="KW-0413">Isomerase</keyword>
<feature type="domain" description="PpiC" evidence="9">
    <location>
        <begin position="2"/>
        <end position="107"/>
    </location>
</feature>
<evidence type="ECO:0000259" key="9">
    <source>
        <dbReference type="PROSITE" id="PS50198"/>
    </source>
</evidence>
<dbReference type="Proteomes" id="UP000076066">
    <property type="component" value="Chromosome"/>
</dbReference>
<dbReference type="GeneID" id="53317038"/>
<organism evidence="10 11">
    <name type="scientific">Haematospirillum jordaniae</name>
    <dbReference type="NCBI Taxonomy" id="1549855"/>
    <lineage>
        <taxon>Bacteria</taxon>
        <taxon>Pseudomonadati</taxon>
        <taxon>Pseudomonadota</taxon>
        <taxon>Alphaproteobacteria</taxon>
        <taxon>Rhodospirillales</taxon>
        <taxon>Novispirillaceae</taxon>
        <taxon>Haematospirillum</taxon>
    </lineage>
</organism>
<dbReference type="InterPro" id="IPR046357">
    <property type="entry name" value="PPIase_dom_sf"/>
</dbReference>
<evidence type="ECO:0000256" key="7">
    <source>
        <dbReference type="ARBA" id="ARBA00031484"/>
    </source>
</evidence>
<evidence type="ECO:0000256" key="3">
    <source>
        <dbReference type="ARBA" id="ARBA00018370"/>
    </source>
</evidence>
<dbReference type="EC" id="5.2.1.8" evidence="2"/>
<sequence>MSTSVRASHILLMHADAPDTASKRSKAAALEAVIRLRDKIRSGDVQFAEAARIVSECPSSEEGGDLGSFSPGMMVPEFDKAVFALSVGDMSDVVETAFGYHLILRTA</sequence>
<keyword evidence="4 8" id="KW-0697">Rotamase</keyword>
<dbReference type="PROSITE" id="PS50198">
    <property type="entry name" value="PPIC_PPIASE_2"/>
    <property type="match status" value="1"/>
</dbReference>
<dbReference type="RefSeq" id="WP_066135333.1">
    <property type="nucleotide sequence ID" value="NZ_CP014525.1"/>
</dbReference>
<evidence type="ECO:0000256" key="1">
    <source>
        <dbReference type="ARBA" id="ARBA00000971"/>
    </source>
</evidence>
<gene>
    <name evidence="10" type="ORF">AY555_07695</name>
</gene>
<evidence type="ECO:0000256" key="2">
    <source>
        <dbReference type="ARBA" id="ARBA00013194"/>
    </source>
</evidence>
<name>A0A143DG44_9PROT</name>
<evidence type="ECO:0000256" key="4">
    <source>
        <dbReference type="ARBA" id="ARBA00023110"/>
    </source>
</evidence>
<dbReference type="InterPro" id="IPR051370">
    <property type="entry name" value="PPIase_Pin1"/>
</dbReference>
<dbReference type="EMBL" id="CP014525">
    <property type="protein sequence ID" value="AMW35078.1"/>
    <property type="molecule type" value="Genomic_DNA"/>
</dbReference>
<accession>A0A143DG44</accession>
<dbReference type="AlphaFoldDB" id="A0A143DG44"/>
<dbReference type="OrthoDB" id="14196at2"/>
<dbReference type="PANTHER" id="PTHR10657">
    <property type="entry name" value="PEPTIDYL-PROLYL CIS-TRANS ISOMERASE"/>
    <property type="match status" value="1"/>
</dbReference>
<dbReference type="PROSITE" id="PS01096">
    <property type="entry name" value="PPIC_PPIASE_1"/>
    <property type="match status" value="1"/>
</dbReference>
<dbReference type="STRING" id="1549855.AY555_07695"/>
<evidence type="ECO:0000256" key="5">
    <source>
        <dbReference type="ARBA" id="ARBA00023235"/>
    </source>
</evidence>
<dbReference type="Gene3D" id="3.10.50.40">
    <property type="match status" value="1"/>
</dbReference>
<proteinExistence type="predicted"/>
<keyword evidence="11" id="KW-1185">Reference proteome</keyword>
<dbReference type="PANTHER" id="PTHR10657:SF4">
    <property type="entry name" value="PEPTIDYL-PROLYL CIS-TRANS ISOMERASE-RELATED"/>
    <property type="match status" value="1"/>
</dbReference>
<evidence type="ECO:0000256" key="8">
    <source>
        <dbReference type="PROSITE-ProRule" id="PRU00278"/>
    </source>
</evidence>
<dbReference type="Pfam" id="PF00639">
    <property type="entry name" value="Rotamase"/>
    <property type="match status" value="1"/>
</dbReference>
<comment type="catalytic activity">
    <reaction evidence="1">
        <text>[protein]-peptidylproline (omega=180) = [protein]-peptidylproline (omega=0)</text>
        <dbReference type="Rhea" id="RHEA:16237"/>
        <dbReference type="Rhea" id="RHEA-COMP:10747"/>
        <dbReference type="Rhea" id="RHEA-COMP:10748"/>
        <dbReference type="ChEBI" id="CHEBI:83833"/>
        <dbReference type="ChEBI" id="CHEBI:83834"/>
        <dbReference type="EC" id="5.2.1.8"/>
    </reaction>
</comment>
<dbReference type="GO" id="GO:0003755">
    <property type="term" value="F:peptidyl-prolyl cis-trans isomerase activity"/>
    <property type="evidence" value="ECO:0007669"/>
    <property type="project" value="UniProtKB-KW"/>
</dbReference>
<dbReference type="KEGG" id="hjo:AY555_07695"/>
<evidence type="ECO:0000313" key="11">
    <source>
        <dbReference type="Proteomes" id="UP000076066"/>
    </source>
</evidence>
<reference evidence="10 11" key="1">
    <citation type="submission" date="2016-02" db="EMBL/GenBank/DDBJ databases">
        <title>Complete Genome of H5569, the type strain of the newly described species Haematospirillium jordaniae.</title>
        <authorList>
            <person name="Nicholson A.C."/>
            <person name="Humrighouse B.W."/>
            <person name="Loparov V."/>
            <person name="McQuiston J.R."/>
        </authorList>
    </citation>
    <scope>NUCLEOTIDE SEQUENCE [LARGE SCALE GENOMIC DNA]</scope>
    <source>
        <strain evidence="10 11">H5569</strain>
    </source>
</reference>
<dbReference type="InterPro" id="IPR000297">
    <property type="entry name" value="PPIase_PpiC"/>
</dbReference>
<protein>
    <recommendedName>
        <fullName evidence="3">Parvulin-like PPIase</fullName>
        <ecNumber evidence="2">5.2.1.8</ecNumber>
    </recommendedName>
    <alternativeName>
        <fullName evidence="6">Peptidyl-prolyl cis-trans isomerase plp</fullName>
    </alternativeName>
    <alternativeName>
        <fullName evidence="7">Rotamase plp</fullName>
    </alternativeName>
</protein>
<dbReference type="GO" id="GO:0005829">
    <property type="term" value="C:cytosol"/>
    <property type="evidence" value="ECO:0007669"/>
    <property type="project" value="TreeGrafter"/>
</dbReference>
<evidence type="ECO:0000313" key="10">
    <source>
        <dbReference type="EMBL" id="AMW35078.1"/>
    </source>
</evidence>
<dbReference type="SUPFAM" id="SSF54534">
    <property type="entry name" value="FKBP-like"/>
    <property type="match status" value="1"/>
</dbReference>
<dbReference type="InterPro" id="IPR023058">
    <property type="entry name" value="PPIase_PpiC_CS"/>
</dbReference>
<evidence type="ECO:0000256" key="6">
    <source>
        <dbReference type="ARBA" id="ARBA00030642"/>
    </source>
</evidence>